<protein>
    <recommendedName>
        <fullName evidence="3">Alpha/beta hydrolase family protein</fullName>
    </recommendedName>
</protein>
<dbReference type="KEGG" id="tpla:ElP_27640"/>
<accession>A0A518H1Z6</accession>
<keyword evidence="2" id="KW-1185">Reference proteome</keyword>
<evidence type="ECO:0000313" key="1">
    <source>
        <dbReference type="EMBL" id="QDV34867.1"/>
    </source>
</evidence>
<proteinExistence type="predicted"/>
<name>A0A518H1Z6_9BACT</name>
<dbReference type="Proteomes" id="UP000317835">
    <property type="component" value="Chromosome"/>
</dbReference>
<dbReference type="RefSeq" id="WP_145270062.1">
    <property type="nucleotide sequence ID" value="NZ_CP036426.1"/>
</dbReference>
<dbReference type="EMBL" id="CP036426">
    <property type="protein sequence ID" value="QDV34867.1"/>
    <property type="molecule type" value="Genomic_DNA"/>
</dbReference>
<sequence length="270" mass="28372">MITALLILAALGSEGPEAGGRRLELPGGATLILPLDPPEAGPIDLVVHLHGAVPAVERALDASGWDAAAVVVNEPGLSSAYSRPFSAPSLFPTLLDQARSALAEALPGADPDAGLLIVSSFSAGFGGVRELLKQGDALDRIDALVLADSLYCGYEGDPADRRLDPALMLGFRRFAAEAAAGRKAMLVSHCALVPDGYGSTAETADDLVRHVGGAFEPGREDWGGGWIRSREFRRGGLLMLGFEGEAGEDHLRHLRSLGALWRRLPEADRP</sequence>
<evidence type="ECO:0000313" key="2">
    <source>
        <dbReference type="Proteomes" id="UP000317835"/>
    </source>
</evidence>
<reference evidence="1 2" key="1">
    <citation type="submission" date="2019-02" db="EMBL/GenBank/DDBJ databases">
        <title>Deep-cultivation of Planctomycetes and their phenomic and genomic characterization uncovers novel biology.</title>
        <authorList>
            <person name="Wiegand S."/>
            <person name="Jogler M."/>
            <person name="Boedeker C."/>
            <person name="Pinto D."/>
            <person name="Vollmers J."/>
            <person name="Rivas-Marin E."/>
            <person name="Kohn T."/>
            <person name="Peeters S.H."/>
            <person name="Heuer A."/>
            <person name="Rast P."/>
            <person name="Oberbeckmann S."/>
            <person name="Bunk B."/>
            <person name="Jeske O."/>
            <person name="Meyerdierks A."/>
            <person name="Storesund J.E."/>
            <person name="Kallscheuer N."/>
            <person name="Luecker S."/>
            <person name="Lage O.M."/>
            <person name="Pohl T."/>
            <person name="Merkel B.J."/>
            <person name="Hornburger P."/>
            <person name="Mueller R.-W."/>
            <person name="Bruemmer F."/>
            <person name="Labrenz M."/>
            <person name="Spormann A.M."/>
            <person name="Op den Camp H."/>
            <person name="Overmann J."/>
            <person name="Amann R."/>
            <person name="Jetten M.S.M."/>
            <person name="Mascher T."/>
            <person name="Medema M.H."/>
            <person name="Devos D.P."/>
            <person name="Kaster A.-K."/>
            <person name="Ovreas L."/>
            <person name="Rohde M."/>
            <person name="Galperin M.Y."/>
            <person name="Jogler C."/>
        </authorList>
    </citation>
    <scope>NUCLEOTIDE SEQUENCE [LARGE SCALE GENOMIC DNA]</scope>
    <source>
        <strain evidence="1 2">ElP</strain>
    </source>
</reference>
<dbReference type="AlphaFoldDB" id="A0A518H1Z6"/>
<dbReference type="OrthoDB" id="835246at2"/>
<organism evidence="1 2">
    <name type="scientific">Tautonia plasticadhaerens</name>
    <dbReference type="NCBI Taxonomy" id="2527974"/>
    <lineage>
        <taxon>Bacteria</taxon>
        <taxon>Pseudomonadati</taxon>
        <taxon>Planctomycetota</taxon>
        <taxon>Planctomycetia</taxon>
        <taxon>Isosphaerales</taxon>
        <taxon>Isosphaeraceae</taxon>
        <taxon>Tautonia</taxon>
    </lineage>
</organism>
<gene>
    <name evidence="1" type="ORF">ElP_27640</name>
</gene>
<evidence type="ECO:0008006" key="3">
    <source>
        <dbReference type="Google" id="ProtNLM"/>
    </source>
</evidence>